<name>A0A4V3C3E6_9SPHI</name>
<evidence type="ECO:0008006" key="6">
    <source>
        <dbReference type="Google" id="ProtNLM"/>
    </source>
</evidence>
<feature type="transmembrane region" description="Helical" evidence="2">
    <location>
        <begin position="137"/>
        <end position="157"/>
    </location>
</feature>
<feature type="chain" id="PRO_5020345943" description="30S ribosomal protein S10" evidence="3">
    <location>
        <begin position="22"/>
        <end position="208"/>
    </location>
</feature>
<gene>
    <name evidence="4" type="ORF">CLV32_2866</name>
</gene>
<dbReference type="EMBL" id="SNWM01000003">
    <property type="protein sequence ID" value="TDO21758.1"/>
    <property type="molecule type" value="Genomic_DNA"/>
</dbReference>
<keyword evidence="2" id="KW-0812">Transmembrane</keyword>
<feature type="signal peptide" evidence="3">
    <location>
        <begin position="1"/>
        <end position="21"/>
    </location>
</feature>
<evidence type="ECO:0000256" key="2">
    <source>
        <dbReference type="SAM" id="Phobius"/>
    </source>
</evidence>
<reference evidence="4 5" key="1">
    <citation type="submission" date="2019-03" db="EMBL/GenBank/DDBJ databases">
        <title>Genomic Encyclopedia of Archaeal and Bacterial Type Strains, Phase II (KMG-II): from individual species to whole genera.</title>
        <authorList>
            <person name="Goeker M."/>
        </authorList>
    </citation>
    <scope>NUCLEOTIDE SEQUENCE [LARGE SCALE GENOMIC DNA]</scope>
    <source>
        <strain evidence="4 5">DSM 19034</strain>
    </source>
</reference>
<organism evidence="4 5">
    <name type="scientific">Pedobacter duraquae</name>
    <dbReference type="NCBI Taxonomy" id="425511"/>
    <lineage>
        <taxon>Bacteria</taxon>
        <taxon>Pseudomonadati</taxon>
        <taxon>Bacteroidota</taxon>
        <taxon>Sphingobacteriia</taxon>
        <taxon>Sphingobacteriales</taxon>
        <taxon>Sphingobacteriaceae</taxon>
        <taxon>Pedobacter</taxon>
    </lineage>
</organism>
<evidence type="ECO:0000256" key="3">
    <source>
        <dbReference type="SAM" id="SignalP"/>
    </source>
</evidence>
<keyword evidence="2" id="KW-0472">Membrane</keyword>
<proteinExistence type="predicted"/>
<evidence type="ECO:0000313" key="4">
    <source>
        <dbReference type="EMBL" id="TDO21758.1"/>
    </source>
</evidence>
<accession>A0A4V3C3E6</accession>
<protein>
    <recommendedName>
        <fullName evidence="6">30S ribosomal protein S10</fullName>
    </recommendedName>
</protein>
<keyword evidence="5" id="KW-1185">Reference proteome</keyword>
<dbReference type="Proteomes" id="UP000295499">
    <property type="component" value="Unassembled WGS sequence"/>
</dbReference>
<sequence>MKKLILPILTLFIFNSSTILAQVPAPRPVVIADSAKIDPSLQGQYQLLLAKSKTLNGYKLVNPARLSSLWNNAKDSLRISRRLVQTNNAKISSQEAEITALKAQIAGKDNSIATSNAKVNDITFMGMSFEKGTYNTIVWSLIIILALALAIVIVRSAKFIQEAKYRSNLYEEISTEYQNYKVKANDKEKKLARELQDERNKLDELKNR</sequence>
<comment type="caution">
    <text evidence="4">The sequence shown here is derived from an EMBL/GenBank/DDBJ whole genome shotgun (WGS) entry which is preliminary data.</text>
</comment>
<dbReference type="SUPFAM" id="SSF58100">
    <property type="entry name" value="Bacterial hemolysins"/>
    <property type="match status" value="1"/>
</dbReference>
<keyword evidence="3" id="KW-0732">Signal</keyword>
<evidence type="ECO:0000256" key="1">
    <source>
        <dbReference type="SAM" id="Coils"/>
    </source>
</evidence>
<keyword evidence="2" id="KW-1133">Transmembrane helix</keyword>
<feature type="coiled-coil region" evidence="1">
    <location>
        <begin position="170"/>
        <end position="208"/>
    </location>
</feature>
<dbReference type="AlphaFoldDB" id="A0A4V3C3E6"/>
<keyword evidence="1" id="KW-0175">Coiled coil</keyword>
<dbReference type="OrthoDB" id="981213at2"/>
<evidence type="ECO:0000313" key="5">
    <source>
        <dbReference type="Proteomes" id="UP000295499"/>
    </source>
</evidence>
<dbReference type="RefSeq" id="WP_133556511.1">
    <property type="nucleotide sequence ID" value="NZ_SNWM01000003.1"/>
</dbReference>